<dbReference type="EMBL" id="JAUEDK010000007">
    <property type="protein sequence ID" value="MDN0074418.1"/>
    <property type="molecule type" value="Genomic_DNA"/>
</dbReference>
<organism evidence="4 5">
    <name type="scientific">Crenobacter oryzisoli</name>
    <dbReference type="NCBI Taxonomy" id="3056844"/>
    <lineage>
        <taxon>Bacteria</taxon>
        <taxon>Pseudomonadati</taxon>
        <taxon>Pseudomonadota</taxon>
        <taxon>Betaproteobacteria</taxon>
        <taxon>Neisseriales</taxon>
        <taxon>Neisseriaceae</taxon>
        <taxon>Crenobacter</taxon>
    </lineage>
</organism>
<name>A0ABT7XKW3_9NEIS</name>
<evidence type="ECO:0000256" key="3">
    <source>
        <dbReference type="ARBA" id="ARBA00024247"/>
    </source>
</evidence>
<accession>A0ABT7XKW3</accession>
<keyword evidence="1" id="KW-0547">Nucleotide-binding</keyword>
<sequence>MTLNLIYFARLKDTFGRGGETLDSGAASVAELLAELAARGGVWADELGTGRVFRVAVNQTMASRDTALSAGDEVAIFPPVTGG</sequence>
<reference evidence="4" key="1">
    <citation type="submission" date="2023-06" db="EMBL/GenBank/DDBJ databases">
        <authorList>
            <person name="Zhang S."/>
        </authorList>
    </citation>
    <scope>NUCLEOTIDE SEQUENCE</scope>
    <source>
        <strain evidence="4">SG2303</strain>
    </source>
</reference>
<dbReference type="RefSeq" id="WP_289828987.1">
    <property type="nucleotide sequence ID" value="NZ_JAUEDK010000007.1"/>
</dbReference>
<dbReference type="SUPFAM" id="SSF54285">
    <property type="entry name" value="MoaD/ThiS"/>
    <property type="match status" value="1"/>
</dbReference>
<dbReference type="Gene3D" id="3.10.20.30">
    <property type="match status" value="1"/>
</dbReference>
<gene>
    <name evidence="4" type="ORF">QU481_05855</name>
</gene>
<dbReference type="InterPro" id="IPR003749">
    <property type="entry name" value="ThiS/MoaD-like"/>
</dbReference>
<dbReference type="PANTHER" id="PTHR33359">
    <property type="entry name" value="MOLYBDOPTERIN SYNTHASE SULFUR CARRIER SUBUNIT"/>
    <property type="match status" value="1"/>
</dbReference>
<dbReference type="InterPro" id="IPR012675">
    <property type="entry name" value="Beta-grasp_dom_sf"/>
</dbReference>
<dbReference type="PANTHER" id="PTHR33359:SF1">
    <property type="entry name" value="MOLYBDOPTERIN SYNTHASE SULFUR CARRIER SUBUNIT"/>
    <property type="match status" value="1"/>
</dbReference>
<comment type="caution">
    <text evidence="4">The sequence shown here is derived from an EMBL/GenBank/DDBJ whole genome shotgun (WGS) entry which is preliminary data.</text>
</comment>
<dbReference type="InterPro" id="IPR044672">
    <property type="entry name" value="MOCS2A"/>
</dbReference>
<proteinExistence type="inferred from homology"/>
<dbReference type="InterPro" id="IPR016155">
    <property type="entry name" value="Mopterin_synth/thiamin_S_b"/>
</dbReference>
<evidence type="ECO:0000256" key="2">
    <source>
        <dbReference type="ARBA" id="ARBA00024200"/>
    </source>
</evidence>
<dbReference type="Proteomes" id="UP001168540">
    <property type="component" value="Unassembled WGS sequence"/>
</dbReference>
<dbReference type="CDD" id="cd00754">
    <property type="entry name" value="Ubl_MoaD"/>
    <property type="match status" value="1"/>
</dbReference>
<protein>
    <recommendedName>
        <fullName evidence="3">Molybdopterin synthase sulfur carrier subunit</fullName>
    </recommendedName>
</protein>
<evidence type="ECO:0000313" key="5">
    <source>
        <dbReference type="Proteomes" id="UP001168540"/>
    </source>
</evidence>
<dbReference type="Pfam" id="PF02597">
    <property type="entry name" value="ThiS"/>
    <property type="match status" value="1"/>
</dbReference>
<evidence type="ECO:0000313" key="4">
    <source>
        <dbReference type="EMBL" id="MDN0074418.1"/>
    </source>
</evidence>
<comment type="similarity">
    <text evidence="2">Belongs to the MoaD family.</text>
</comment>
<evidence type="ECO:0000256" key="1">
    <source>
        <dbReference type="ARBA" id="ARBA00022741"/>
    </source>
</evidence>
<keyword evidence="5" id="KW-1185">Reference proteome</keyword>